<organism evidence="2 3">
    <name type="scientific">Corallococcus praedator</name>
    <dbReference type="NCBI Taxonomy" id="2316724"/>
    <lineage>
        <taxon>Bacteria</taxon>
        <taxon>Pseudomonadati</taxon>
        <taxon>Myxococcota</taxon>
        <taxon>Myxococcia</taxon>
        <taxon>Myxococcales</taxon>
        <taxon>Cystobacterineae</taxon>
        <taxon>Myxococcaceae</taxon>
        <taxon>Corallococcus</taxon>
    </lineage>
</organism>
<evidence type="ECO:0000313" key="2">
    <source>
        <dbReference type="EMBL" id="RKH93473.1"/>
    </source>
</evidence>
<proteinExistence type="predicted"/>
<sequence length="285" mass="29555">MGDLFDFSGGGASGEEGMAASDTGRAALLGDVPAEAAPDSDGISLLGDVPAYDDGDPFKITTPRREVVDLASMRGGPAVSVTKPSARLEDVGMPQRRLPGRARKLTGFVVNLTVATVLVVALGALGIVYLRDGKVNASTLSPDRLRALVMPPAHPFTASDVSNGLYATRDGHMLFVVRGEAENRTGAAASVRVRAALFDGDQRVRSSEGLAGALATPEDLYAVTNAEAATALRQRLDAAALPVPPGGKVPFLVVFQEYPADLAGFRLEVTLEPAPSSSTADRTGE</sequence>
<protein>
    <submittedName>
        <fullName evidence="2">DUF3426 domain-containing protein</fullName>
    </submittedName>
</protein>
<comment type="caution">
    <text evidence="2">The sequence shown here is derived from an EMBL/GenBank/DDBJ whole genome shotgun (WGS) entry which is preliminary data.</text>
</comment>
<name>A0ABX9Q7F4_9BACT</name>
<evidence type="ECO:0000313" key="3">
    <source>
        <dbReference type="Proteomes" id="UP000278907"/>
    </source>
</evidence>
<feature type="transmembrane region" description="Helical" evidence="1">
    <location>
        <begin position="105"/>
        <end position="130"/>
    </location>
</feature>
<keyword evidence="1" id="KW-0472">Membrane</keyword>
<keyword evidence="1" id="KW-1133">Transmembrane helix</keyword>
<keyword evidence="3" id="KW-1185">Reference proteome</keyword>
<keyword evidence="1" id="KW-0812">Transmembrane</keyword>
<gene>
    <name evidence="2" type="ORF">D7Y13_34355</name>
</gene>
<reference evidence="2 3" key="1">
    <citation type="submission" date="2018-09" db="EMBL/GenBank/DDBJ databases">
        <authorList>
            <person name="Livingstone P.G."/>
            <person name="Whitworth D.E."/>
        </authorList>
    </citation>
    <scope>NUCLEOTIDE SEQUENCE [LARGE SCALE GENOMIC DNA]</scope>
    <source>
        <strain evidence="2 3">CA031B</strain>
    </source>
</reference>
<dbReference type="Proteomes" id="UP000278907">
    <property type="component" value="Unassembled WGS sequence"/>
</dbReference>
<accession>A0ABX9Q7F4</accession>
<dbReference type="EMBL" id="RAWI01000406">
    <property type="protein sequence ID" value="RKH93473.1"/>
    <property type="molecule type" value="Genomic_DNA"/>
</dbReference>
<evidence type="ECO:0000256" key="1">
    <source>
        <dbReference type="SAM" id="Phobius"/>
    </source>
</evidence>